<proteinExistence type="predicted"/>
<evidence type="ECO:0000313" key="1">
    <source>
        <dbReference type="EMBL" id="GBP65661.1"/>
    </source>
</evidence>
<dbReference type="Proteomes" id="UP000299102">
    <property type="component" value="Unassembled WGS sequence"/>
</dbReference>
<dbReference type="OrthoDB" id="7382669at2759"/>
<name>A0A4C1XPB1_EUMVA</name>
<evidence type="ECO:0000313" key="2">
    <source>
        <dbReference type="Proteomes" id="UP000299102"/>
    </source>
</evidence>
<dbReference type="EMBL" id="BGZK01000935">
    <property type="protein sequence ID" value="GBP65661.1"/>
    <property type="molecule type" value="Genomic_DNA"/>
</dbReference>
<dbReference type="AlphaFoldDB" id="A0A4C1XPB1"/>
<protein>
    <submittedName>
        <fullName evidence="1">Retrovirus-related Pol polyprotein from type-1 retrotransposable element R1 4</fullName>
    </submittedName>
</protein>
<sequence length="299" mass="34244">MKRLVDVGEAREICKDRTVWKSIVSDYPFWEIGDIVYTAFESGRSAIEYINVARANAGPQRILKRPKHAKRVQGEGYMEDALIPPNQTLSIFAEWLKTCVVMNLWWAWTSNAFTLAQCGLAAVKDRSHQRYDNVRDRRLNVFSEEQSAYRTTSTEALPVLAGVLPVEVTLVGRVDSEHDNHTRVGVGALRRRVPLSFDWVESDYETSQLFTRHGCFMKRLHELALNETSVCLCGLTEEDMHHLLWACPLYDDIRAEMLGCLDVLQVDPVYCADLVGSRKNFCRFREFTLAWHRLSGGLK</sequence>
<comment type="caution">
    <text evidence="1">The sequence shown here is derived from an EMBL/GenBank/DDBJ whole genome shotgun (WGS) entry which is preliminary data.</text>
</comment>
<reference evidence="1 2" key="1">
    <citation type="journal article" date="2019" name="Commun. Biol.">
        <title>The bagworm genome reveals a unique fibroin gene that provides high tensile strength.</title>
        <authorList>
            <person name="Kono N."/>
            <person name="Nakamura H."/>
            <person name="Ohtoshi R."/>
            <person name="Tomita M."/>
            <person name="Numata K."/>
            <person name="Arakawa K."/>
        </authorList>
    </citation>
    <scope>NUCLEOTIDE SEQUENCE [LARGE SCALE GENOMIC DNA]</scope>
</reference>
<organism evidence="1 2">
    <name type="scientific">Eumeta variegata</name>
    <name type="common">Bagworm moth</name>
    <name type="synonym">Eumeta japonica</name>
    <dbReference type="NCBI Taxonomy" id="151549"/>
    <lineage>
        <taxon>Eukaryota</taxon>
        <taxon>Metazoa</taxon>
        <taxon>Ecdysozoa</taxon>
        <taxon>Arthropoda</taxon>
        <taxon>Hexapoda</taxon>
        <taxon>Insecta</taxon>
        <taxon>Pterygota</taxon>
        <taxon>Neoptera</taxon>
        <taxon>Endopterygota</taxon>
        <taxon>Lepidoptera</taxon>
        <taxon>Glossata</taxon>
        <taxon>Ditrysia</taxon>
        <taxon>Tineoidea</taxon>
        <taxon>Psychidae</taxon>
        <taxon>Oiketicinae</taxon>
        <taxon>Eumeta</taxon>
    </lineage>
</organism>
<accession>A0A4C1XPB1</accession>
<gene>
    <name evidence="1" type="ORF">EVAR_53471_1</name>
</gene>
<keyword evidence="2" id="KW-1185">Reference proteome</keyword>